<feature type="transmembrane region" description="Helical" evidence="1">
    <location>
        <begin position="7"/>
        <end position="23"/>
    </location>
</feature>
<keyword evidence="1" id="KW-0812">Transmembrane</keyword>
<dbReference type="InterPro" id="IPR018643">
    <property type="entry name" value="DUF2069_membrane"/>
</dbReference>
<organism evidence="2 3">
    <name type="scientific">Pseudofulvimonas gallinarii</name>
    <dbReference type="NCBI Taxonomy" id="634155"/>
    <lineage>
        <taxon>Bacteria</taxon>
        <taxon>Pseudomonadati</taxon>
        <taxon>Pseudomonadota</taxon>
        <taxon>Gammaproteobacteria</taxon>
        <taxon>Lysobacterales</taxon>
        <taxon>Rhodanobacteraceae</taxon>
        <taxon>Pseudofulvimonas</taxon>
    </lineage>
</organism>
<dbReference type="RefSeq" id="WP_123521637.1">
    <property type="nucleotide sequence ID" value="NZ_JBHLWF010000028.1"/>
</dbReference>
<dbReference type="EMBL" id="SMAF01000005">
    <property type="protein sequence ID" value="TCS99581.1"/>
    <property type="molecule type" value="Genomic_DNA"/>
</dbReference>
<feature type="transmembrane region" description="Helical" evidence="1">
    <location>
        <begin position="57"/>
        <end position="77"/>
    </location>
</feature>
<evidence type="ECO:0000256" key="1">
    <source>
        <dbReference type="SAM" id="Phobius"/>
    </source>
</evidence>
<dbReference type="Proteomes" id="UP000294599">
    <property type="component" value="Unassembled WGS sequence"/>
</dbReference>
<dbReference type="OrthoDB" id="5957486at2"/>
<feature type="transmembrane region" description="Helical" evidence="1">
    <location>
        <begin position="83"/>
        <end position="102"/>
    </location>
</feature>
<name>A0A4R3LH93_9GAMM</name>
<evidence type="ECO:0000313" key="2">
    <source>
        <dbReference type="EMBL" id="TCS99581.1"/>
    </source>
</evidence>
<dbReference type="AlphaFoldDB" id="A0A4R3LH93"/>
<protein>
    <submittedName>
        <fullName evidence="2">Putative membrane protein</fullName>
    </submittedName>
</protein>
<reference evidence="2 3" key="1">
    <citation type="submission" date="2019-03" db="EMBL/GenBank/DDBJ databases">
        <title>Genomic Encyclopedia of Type Strains, Phase IV (KMG-IV): sequencing the most valuable type-strain genomes for metagenomic binning, comparative biology and taxonomic classification.</title>
        <authorList>
            <person name="Goeker M."/>
        </authorList>
    </citation>
    <scope>NUCLEOTIDE SEQUENCE [LARGE SCALE GENOMIC DNA]</scope>
    <source>
        <strain evidence="2 3">DSM 21944</strain>
    </source>
</reference>
<accession>A0A4R3LH93</accession>
<sequence>MLNLIRVGLLALLMLQAWWHGFMPPPRSAMGWTALAITVVPLAAALPGAWKARPMPLFWANIMALLFFCHGVSEAWITPEMRLPALAEMLLSVVVIAAYGAFGLKSRRLARAQAPSTSS</sequence>
<keyword evidence="1" id="KW-1133">Transmembrane helix</keyword>
<proteinExistence type="predicted"/>
<gene>
    <name evidence="2" type="ORF">EDC25_10513</name>
</gene>
<evidence type="ECO:0000313" key="3">
    <source>
        <dbReference type="Proteomes" id="UP000294599"/>
    </source>
</evidence>
<comment type="caution">
    <text evidence="2">The sequence shown here is derived from an EMBL/GenBank/DDBJ whole genome shotgun (WGS) entry which is preliminary data.</text>
</comment>
<dbReference type="Pfam" id="PF09842">
    <property type="entry name" value="DUF2069"/>
    <property type="match status" value="1"/>
</dbReference>
<keyword evidence="1" id="KW-0472">Membrane</keyword>
<feature type="transmembrane region" description="Helical" evidence="1">
    <location>
        <begin position="29"/>
        <end position="50"/>
    </location>
</feature>
<keyword evidence="3" id="KW-1185">Reference proteome</keyword>